<dbReference type="InParanoid" id="A0A409YRA1"/>
<evidence type="ECO:0000256" key="1">
    <source>
        <dbReference type="SAM" id="MobiDB-lite"/>
    </source>
</evidence>
<feature type="compositionally biased region" description="Polar residues" evidence="1">
    <location>
        <begin position="70"/>
        <end position="88"/>
    </location>
</feature>
<feature type="region of interest" description="Disordered" evidence="1">
    <location>
        <begin position="145"/>
        <end position="180"/>
    </location>
</feature>
<gene>
    <name evidence="2" type="ORF">CVT24_003280</name>
</gene>
<feature type="region of interest" description="Disordered" evidence="1">
    <location>
        <begin position="1"/>
        <end position="101"/>
    </location>
</feature>
<protein>
    <submittedName>
        <fullName evidence="2">Uncharacterized protein</fullName>
    </submittedName>
</protein>
<keyword evidence="3" id="KW-1185">Reference proteome</keyword>
<dbReference type="EMBL" id="NHTK01000795">
    <property type="protein sequence ID" value="PPR05535.1"/>
    <property type="molecule type" value="Genomic_DNA"/>
</dbReference>
<feature type="compositionally biased region" description="Polar residues" evidence="1">
    <location>
        <begin position="1"/>
        <end position="12"/>
    </location>
</feature>
<dbReference type="AlphaFoldDB" id="A0A409YRA1"/>
<proteinExistence type="predicted"/>
<organism evidence="2 3">
    <name type="scientific">Panaeolus cyanescens</name>
    <dbReference type="NCBI Taxonomy" id="181874"/>
    <lineage>
        <taxon>Eukaryota</taxon>
        <taxon>Fungi</taxon>
        <taxon>Dikarya</taxon>
        <taxon>Basidiomycota</taxon>
        <taxon>Agaricomycotina</taxon>
        <taxon>Agaricomycetes</taxon>
        <taxon>Agaricomycetidae</taxon>
        <taxon>Agaricales</taxon>
        <taxon>Agaricineae</taxon>
        <taxon>Galeropsidaceae</taxon>
        <taxon>Panaeolus</taxon>
    </lineage>
</organism>
<name>A0A409YRA1_9AGAR</name>
<dbReference type="Proteomes" id="UP000284842">
    <property type="component" value="Unassembled WGS sequence"/>
</dbReference>
<evidence type="ECO:0000313" key="3">
    <source>
        <dbReference type="Proteomes" id="UP000284842"/>
    </source>
</evidence>
<comment type="caution">
    <text evidence="2">The sequence shown here is derived from an EMBL/GenBank/DDBJ whole genome shotgun (WGS) entry which is preliminary data.</text>
</comment>
<accession>A0A409YRA1</accession>
<evidence type="ECO:0000313" key="2">
    <source>
        <dbReference type="EMBL" id="PPR05535.1"/>
    </source>
</evidence>
<reference evidence="2 3" key="1">
    <citation type="journal article" date="2018" name="Evol. Lett.">
        <title>Horizontal gene cluster transfer increased hallucinogenic mushroom diversity.</title>
        <authorList>
            <person name="Reynolds H.T."/>
            <person name="Vijayakumar V."/>
            <person name="Gluck-Thaler E."/>
            <person name="Korotkin H.B."/>
            <person name="Matheny P.B."/>
            <person name="Slot J.C."/>
        </authorList>
    </citation>
    <scope>NUCLEOTIDE SEQUENCE [LARGE SCALE GENOMIC DNA]</scope>
    <source>
        <strain evidence="2 3">2629</strain>
    </source>
</reference>
<sequence length="191" mass="21044">MSSNQSRNSSNAERPCGVAHSLPPKPRSANPPSHASLPQKPMSPRKTAYGQNPYFTAGHRSVPVGRYDNWSATSSSQRVNDSSKSNSIGPIRKPRSQFRGMPYTNIKNDGLNLEAFHEQSLKHHLKVKAHSMDVKQVIQQAVADARKYNQEQSSSSSSSPPPLNTQIPPQAPPNNDGLRNHTFFGHVLNFP</sequence>